<dbReference type="Pfam" id="PF07433">
    <property type="entry name" value="DUF1513"/>
    <property type="match status" value="1"/>
</dbReference>
<name>A0ABW2R9N5_9BURK</name>
<dbReference type="EMBL" id="JBHTBX010000005">
    <property type="protein sequence ID" value="MFC7434783.1"/>
    <property type="molecule type" value="Genomic_DNA"/>
</dbReference>
<dbReference type="Gene3D" id="2.130.10.10">
    <property type="entry name" value="YVTN repeat-like/Quinoprotein amine dehydrogenase"/>
    <property type="match status" value="1"/>
</dbReference>
<dbReference type="InterPro" id="IPR015943">
    <property type="entry name" value="WD40/YVTN_repeat-like_dom_sf"/>
</dbReference>
<organism evidence="2 3">
    <name type="scientific">Hydrogenophaga bisanensis</name>
    <dbReference type="NCBI Taxonomy" id="439611"/>
    <lineage>
        <taxon>Bacteria</taxon>
        <taxon>Pseudomonadati</taxon>
        <taxon>Pseudomonadota</taxon>
        <taxon>Betaproteobacteria</taxon>
        <taxon>Burkholderiales</taxon>
        <taxon>Comamonadaceae</taxon>
        <taxon>Hydrogenophaga</taxon>
    </lineage>
</organism>
<comment type="caution">
    <text evidence="2">The sequence shown here is derived from an EMBL/GenBank/DDBJ whole genome shotgun (WGS) entry which is preliminary data.</text>
</comment>
<keyword evidence="1" id="KW-0732">Signal</keyword>
<feature type="chain" id="PRO_5045063849" evidence="1">
    <location>
        <begin position="16"/>
        <end position="367"/>
    </location>
</feature>
<dbReference type="RefSeq" id="WP_382256536.1">
    <property type="nucleotide sequence ID" value="NZ_JBHTBX010000005.1"/>
</dbReference>
<evidence type="ECO:0000313" key="3">
    <source>
        <dbReference type="Proteomes" id="UP001596495"/>
    </source>
</evidence>
<keyword evidence="3" id="KW-1185">Reference proteome</keyword>
<protein>
    <submittedName>
        <fullName evidence="2">DUF1513 domain-containing protein</fullName>
    </submittedName>
</protein>
<feature type="signal peptide" evidence="1">
    <location>
        <begin position="1"/>
        <end position="15"/>
    </location>
</feature>
<dbReference type="InterPro" id="IPR011047">
    <property type="entry name" value="Quinoprotein_ADH-like_sf"/>
</dbReference>
<dbReference type="SUPFAM" id="SSF50998">
    <property type="entry name" value="Quinoprotein alcohol dehydrogenase-like"/>
    <property type="match status" value="1"/>
</dbReference>
<evidence type="ECO:0000256" key="1">
    <source>
        <dbReference type="SAM" id="SignalP"/>
    </source>
</evidence>
<dbReference type="InterPro" id="IPR008311">
    <property type="entry name" value="UCP028101"/>
</dbReference>
<evidence type="ECO:0000313" key="2">
    <source>
        <dbReference type="EMBL" id="MFC7434783.1"/>
    </source>
</evidence>
<dbReference type="Proteomes" id="UP001596495">
    <property type="component" value="Unassembled WGS sequence"/>
</dbReference>
<sequence length="367" mass="39316">MLPVATAAASLPALATPAAPMPDMVRLGAAWRTAEGDRAVDHVGILQVDWSAGSIRITSDIRLDSRAHGLLPEAGGGFLAIATRPGRWLVRVDPQGQVVTRRRIDSESPLRTFGGHVLASPDGQWLYTSETDVQDGAGWISVRDARSLERVAAWPSHGLDPHQMQLSDDGRSLFVANGGIPRDTSGKKRDLDRMAPSLVRLDLQTGQRTGQWHLDDPRLSIRHLAWNRHADGTPLLGIALQAEHDDASRRRDAPVLALWDERQGLRLATRAGGGAGYAGDISAGPGGGFIVSGQRTGEGLLWHPDAPDDWLTVARLTEPCALAAWPSPAGVLIGAARGIARWGTQAPAAMLPWPQAMNPDNHWVVLG</sequence>
<reference evidence="3" key="1">
    <citation type="journal article" date="2019" name="Int. J. Syst. Evol. Microbiol.">
        <title>The Global Catalogue of Microorganisms (GCM) 10K type strain sequencing project: providing services to taxonomists for standard genome sequencing and annotation.</title>
        <authorList>
            <consortium name="The Broad Institute Genomics Platform"/>
            <consortium name="The Broad Institute Genome Sequencing Center for Infectious Disease"/>
            <person name="Wu L."/>
            <person name="Ma J."/>
        </authorList>
    </citation>
    <scope>NUCLEOTIDE SEQUENCE [LARGE SCALE GENOMIC DNA]</scope>
    <source>
        <strain evidence="3">CCUG 54518</strain>
    </source>
</reference>
<accession>A0ABW2R9N5</accession>
<gene>
    <name evidence="2" type="ORF">ACFQNJ_09690</name>
</gene>
<proteinExistence type="predicted"/>